<reference evidence="3" key="1">
    <citation type="journal article" date="2018" name="Nat. Microbiol.">
        <title>Leveraging single-cell genomics to expand the fungal tree of life.</title>
        <authorList>
            <person name="Ahrendt S.R."/>
            <person name="Quandt C.A."/>
            <person name="Ciobanu D."/>
            <person name="Clum A."/>
            <person name="Salamov A."/>
            <person name="Andreopoulos B."/>
            <person name="Cheng J.F."/>
            <person name="Woyke T."/>
            <person name="Pelin A."/>
            <person name="Henrissat B."/>
            <person name="Reynolds N.K."/>
            <person name="Benny G.L."/>
            <person name="Smith M.E."/>
            <person name="James T.Y."/>
            <person name="Grigoriev I.V."/>
        </authorList>
    </citation>
    <scope>NUCLEOTIDE SEQUENCE [LARGE SCALE GENOMIC DNA]</scope>
    <source>
        <strain evidence="3">RSA 468</strain>
    </source>
</reference>
<organism evidence="2 3">
    <name type="scientific">Dimargaris cristalligena</name>
    <dbReference type="NCBI Taxonomy" id="215637"/>
    <lineage>
        <taxon>Eukaryota</taxon>
        <taxon>Fungi</taxon>
        <taxon>Fungi incertae sedis</taxon>
        <taxon>Zoopagomycota</taxon>
        <taxon>Kickxellomycotina</taxon>
        <taxon>Dimargaritomycetes</taxon>
        <taxon>Dimargaritales</taxon>
        <taxon>Dimargaritaceae</taxon>
        <taxon>Dimargaris</taxon>
    </lineage>
</organism>
<sequence>MSPKPNTAVSKPVPTIDGNASLMPMRNGCVEAAPPRGSDTGQPPRAAVVPTRPTQSPSPPIATDTPDDTTRIPTEVNLAAVTLGTIPEGSIRSPKSTKTMTPLDNRALG</sequence>
<evidence type="ECO:0000313" key="3">
    <source>
        <dbReference type="Proteomes" id="UP000268162"/>
    </source>
</evidence>
<feature type="compositionally biased region" description="Polar residues" evidence="1">
    <location>
        <begin position="93"/>
        <end position="102"/>
    </location>
</feature>
<evidence type="ECO:0000313" key="2">
    <source>
        <dbReference type="EMBL" id="RKP34988.1"/>
    </source>
</evidence>
<proteinExistence type="predicted"/>
<gene>
    <name evidence="2" type="ORF">BJ085DRAFT_27996</name>
</gene>
<evidence type="ECO:0000256" key="1">
    <source>
        <dbReference type="SAM" id="MobiDB-lite"/>
    </source>
</evidence>
<keyword evidence="3" id="KW-1185">Reference proteome</keyword>
<dbReference type="EMBL" id="ML002998">
    <property type="protein sequence ID" value="RKP34988.1"/>
    <property type="molecule type" value="Genomic_DNA"/>
</dbReference>
<protein>
    <submittedName>
        <fullName evidence="2">Uncharacterized protein</fullName>
    </submittedName>
</protein>
<accession>A0A4P9ZP67</accession>
<feature type="region of interest" description="Disordered" evidence="1">
    <location>
        <begin position="85"/>
        <end position="109"/>
    </location>
</feature>
<name>A0A4P9ZP67_9FUNG</name>
<feature type="region of interest" description="Disordered" evidence="1">
    <location>
        <begin position="1"/>
        <end position="72"/>
    </location>
</feature>
<dbReference type="AlphaFoldDB" id="A0A4P9ZP67"/>
<dbReference type="Proteomes" id="UP000268162">
    <property type="component" value="Unassembled WGS sequence"/>
</dbReference>